<evidence type="ECO:0000256" key="15">
    <source>
        <dbReference type="RuleBase" id="RU362125"/>
    </source>
</evidence>
<evidence type="ECO:0000256" key="6">
    <source>
        <dbReference type="ARBA" id="ARBA00022827"/>
    </source>
</evidence>
<comment type="similarity">
    <text evidence="3 15">Belongs to the acyl-CoA dehydrogenase family.</text>
</comment>
<feature type="domain" description="Acyl-CoA oxidase/dehydrogenase middle" evidence="17">
    <location>
        <begin position="125"/>
        <end position="220"/>
    </location>
</feature>
<organism evidence="19 20">
    <name type="scientific">Sulfidibacter corallicola</name>
    <dbReference type="NCBI Taxonomy" id="2818388"/>
    <lineage>
        <taxon>Bacteria</taxon>
        <taxon>Pseudomonadati</taxon>
        <taxon>Acidobacteriota</taxon>
        <taxon>Holophagae</taxon>
        <taxon>Acanthopleuribacterales</taxon>
        <taxon>Acanthopleuribacteraceae</taxon>
        <taxon>Sulfidibacter</taxon>
    </lineage>
</organism>
<dbReference type="FunFam" id="2.40.110.10:FF:000001">
    <property type="entry name" value="Acyl-CoA dehydrogenase, mitochondrial"/>
    <property type="match status" value="1"/>
</dbReference>
<dbReference type="KEGG" id="scor:J3U87_07985"/>
<dbReference type="RefSeq" id="WP_237382506.1">
    <property type="nucleotide sequence ID" value="NZ_CP071793.1"/>
</dbReference>
<dbReference type="AlphaFoldDB" id="A0A8A4TTH8"/>
<dbReference type="Gene3D" id="2.40.110.10">
    <property type="entry name" value="Butyryl-CoA Dehydrogenase, subunit A, domain 2"/>
    <property type="match status" value="1"/>
</dbReference>
<evidence type="ECO:0000259" key="17">
    <source>
        <dbReference type="Pfam" id="PF02770"/>
    </source>
</evidence>
<dbReference type="Gene3D" id="1.10.540.10">
    <property type="entry name" value="Acyl-CoA dehydrogenase/oxidase, N-terminal domain"/>
    <property type="match status" value="1"/>
</dbReference>
<comment type="cofactor">
    <cofactor evidence="1 15">
        <name>FAD</name>
        <dbReference type="ChEBI" id="CHEBI:57692"/>
    </cofactor>
</comment>
<dbReference type="PIRSF" id="PIRSF016578">
    <property type="entry name" value="HsaA"/>
    <property type="match status" value="1"/>
</dbReference>
<keyword evidence="20" id="KW-1185">Reference proteome</keyword>
<accession>A0A8A4TTH8</accession>
<dbReference type="EC" id="1.3.8.5" evidence="11"/>
<proteinExistence type="inferred from homology"/>
<dbReference type="InterPro" id="IPR006091">
    <property type="entry name" value="Acyl-CoA_Oxase/DH_mid-dom"/>
</dbReference>
<dbReference type="InterPro" id="IPR036250">
    <property type="entry name" value="AcylCo_DH-like_C"/>
</dbReference>
<name>A0A8A4TTH8_SULCO</name>
<comment type="pathway">
    <text evidence="10">Amino-acid degradation; L-isoleucine degradation.</text>
</comment>
<keyword evidence="9" id="KW-0443">Lipid metabolism</keyword>
<evidence type="ECO:0000256" key="2">
    <source>
        <dbReference type="ARBA" id="ARBA00005198"/>
    </source>
</evidence>
<comment type="catalytic activity">
    <reaction evidence="12">
        <text>2-methylbutanoyl-CoA + oxidized [electron-transfer flavoprotein] + H(+) = (2E)-2-methylbut-2-enoyl-CoA + reduced [electron-transfer flavoprotein]</text>
        <dbReference type="Rhea" id="RHEA:43780"/>
        <dbReference type="Rhea" id="RHEA-COMP:10685"/>
        <dbReference type="Rhea" id="RHEA-COMP:10686"/>
        <dbReference type="ChEBI" id="CHEBI:15378"/>
        <dbReference type="ChEBI" id="CHEBI:57336"/>
        <dbReference type="ChEBI" id="CHEBI:57337"/>
        <dbReference type="ChEBI" id="CHEBI:57692"/>
        <dbReference type="ChEBI" id="CHEBI:58307"/>
        <dbReference type="EC" id="1.3.8.5"/>
    </reaction>
    <physiologicalReaction direction="left-to-right" evidence="12">
        <dbReference type="Rhea" id="RHEA:43781"/>
    </physiologicalReaction>
</comment>
<comment type="pathway">
    <text evidence="2">Lipid metabolism; mitochondrial fatty acid beta-oxidation.</text>
</comment>
<dbReference type="Proteomes" id="UP000663929">
    <property type="component" value="Chromosome"/>
</dbReference>
<dbReference type="PANTHER" id="PTHR43884:SF1">
    <property type="entry name" value="SHORT_BRANCHED CHAIN SPECIFIC ACYL-COA DEHYDROGENASE, MITOCHONDRIAL"/>
    <property type="match status" value="1"/>
</dbReference>
<dbReference type="GO" id="GO:0050660">
    <property type="term" value="F:flavin adenine dinucleotide binding"/>
    <property type="evidence" value="ECO:0007669"/>
    <property type="project" value="InterPro"/>
</dbReference>
<evidence type="ECO:0000259" key="18">
    <source>
        <dbReference type="Pfam" id="PF02771"/>
    </source>
</evidence>
<comment type="subunit">
    <text evidence="4">Homotetramer.</text>
</comment>
<dbReference type="Pfam" id="PF00441">
    <property type="entry name" value="Acyl-CoA_dh_1"/>
    <property type="match status" value="1"/>
</dbReference>
<dbReference type="Pfam" id="PF02771">
    <property type="entry name" value="Acyl-CoA_dh_N"/>
    <property type="match status" value="1"/>
</dbReference>
<evidence type="ECO:0000256" key="10">
    <source>
        <dbReference type="ARBA" id="ARBA00037895"/>
    </source>
</evidence>
<evidence type="ECO:0000313" key="20">
    <source>
        <dbReference type="Proteomes" id="UP000663929"/>
    </source>
</evidence>
<dbReference type="SUPFAM" id="SSF47203">
    <property type="entry name" value="Acyl-CoA dehydrogenase C-terminal domain-like"/>
    <property type="match status" value="1"/>
</dbReference>
<dbReference type="EMBL" id="CP071793">
    <property type="protein sequence ID" value="QTD52398.1"/>
    <property type="molecule type" value="Genomic_DNA"/>
</dbReference>
<dbReference type="PROSITE" id="PS00073">
    <property type="entry name" value="ACYL_COA_DH_2"/>
    <property type="match status" value="1"/>
</dbReference>
<dbReference type="FunFam" id="1.20.140.10:FF:000004">
    <property type="entry name" value="Acyl-CoA dehydrogenase FadE25"/>
    <property type="match status" value="1"/>
</dbReference>
<gene>
    <name evidence="19" type="ORF">J3U87_07985</name>
</gene>
<dbReference type="Pfam" id="PF02770">
    <property type="entry name" value="Acyl-CoA_dh_M"/>
    <property type="match status" value="1"/>
</dbReference>
<evidence type="ECO:0000259" key="16">
    <source>
        <dbReference type="Pfam" id="PF00441"/>
    </source>
</evidence>
<dbReference type="SUPFAM" id="SSF56645">
    <property type="entry name" value="Acyl-CoA dehydrogenase NM domain-like"/>
    <property type="match status" value="1"/>
</dbReference>
<dbReference type="InterPro" id="IPR013786">
    <property type="entry name" value="AcylCoA_DH/ox_N"/>
</dbReference>
<keyword evidence="6 15" id="KW-0274">FAD</keyword>
<feature type="domain" description="Acyl-CoA dehydrogenase/oxidase N-terminal" evidence="18">
    <location>
        <begin position="10"/>
        <end position="120"/>
    </location>
</feature>
<dbReference type="Gene3D" id="1.20.140.10">
    <property type="entry name" value="Butyryl-CoA Dehydrogenase, subunit A, domain 3"/>
    <property type="match status" value="1"/>
</dbReference>
<dbReference type="InterPro" id="IPR037069">
    <property type="entry name" value="AcylCoA_DH/ox_N_sf"/>
</dbReference>
<dbReference type="PROSITE" id="PS00072">
    <property type="entry name" value="ACYL_COA_DH_1"/>
    <property type="match status" value="1"/>
</dbReference>
<reference evidence="19" key="1">
    <citation type="submission" date="2021-03" db="EMBL/GenBank/DDBJ databases">
        <title>Acanthopleuribacteraceae sp. M133.</title>
        <authorList>
            <person name="Wang G."/>
        </authorList>
    </citation>
    <scope>NUCLEOTIDE SEQUENCE</scope>
    <source>
        <strain evidence="19">M133</strain>
    </source>
</reference>
<keyword evidence="8 15" id="KW-0560">Oxidoreductase</keyword>
<evidence type="ECO:0000256" key="8">
    <source>
        <dbReference type="ARBA" id="ARBA00023002"/>
    </source>
</evidence>
<protein>
    <recommendedName>
        <fullName evidence="14">Cyclohex-1-ene-1-carbonyl-CoA dehydrogenase</fullName>
        <ecNumber evidence="13">1.3.8.10</ecNumber>
        <ecNumber evidence="11">1.3.8.5</ecNumber>
    </recommendedName>
</protein>
<dbReference type="InterPro" id="IPR009075">
    <property type="entry name" value="AcylCo_DH/oxidase_C"/>
</dbReference>
<dbReference type="GO" id="GO:0006631">
    <property type="term" value="P:fatty acid metabolic process"/>
    <property type="evidence" value="ECO:0007669"/>
    <property type="project" value="UniProtKB-KW"/>
</dbReference>
<evidence type="ECO:0000256" key="9">
    <source>
        <dbReference type="ARBA" id="ARBA00023098"/>
    </source>
</evidence>
<dbReference type="PANTHER" id="PTHR43884">
    <property type="entry name" value="ACYL-COA DEHYDROGENASE"/>
    <property type="match status" value="1"/>
</dbReference>
<evidence type="ECO:0000256" key="5">
    <source>
        <dbReference type="ARBA" id="ARBA00022630"/>
    </source>
</evidence>
<keyword evidence="7" id="KW-0276">Fatty acid metabolism</keyword>
<evidence type="ECO:0000256" key="7">
    <source>
        <dbReference type="ARBA" id="ARBA00022832"/>
    </source>
</evidence>
<evidence type="ECO:0000256" key="11">
    <source>
        <dbReference type="ARBA" id="ARBA00039036"/>
    </source>
</evidence>
<evidence type="ECO:0000256" key="12">
    <source>
        <dbReference type="ARBA" id="ARBA00048235"/>
    </source>
</evidence>
<feature type="domain" description="Acyl-CoA dehydrogenase/oxidase C-terminal" evidence="16">
    <location>
        <begin position="232"/>
        <end position="378"/>
    </location>
</feature>
<evidence type="ECO:0000256" key="14">
    <source>
        <dbReference type="ARBA" id="ARBA00072305"/>
    </source>
</evidence>
<dbReference type="InterPro" id="IPR046373">
    <property type="entry name" value="Acyl-CoA_Oxase/DH_mid-dom_sf"/>
</dbReference>
<dbReference type="InterPro" id="IPR006089">
    <property type="entry name" value="Acyl-CoA_DH_CS"/>
</dbReference>
<evidence type="ECO:0000256" key="3">
    <source>
        <dbReference type="ARBA" id="ARBA00009347"/>
    </source>
</evidence>
<dbReference type="GO" id="GO:0003853">
    <property type="term" value="F:short-chain 2-methyl fatty acyl-CoA dehydrogenase activity"/>
    <property type="evidence" value="ECO:0007669"/>
    <property type="project" value="UniProtKB-EC"/>
</dbReference>
<dbReference type="EC" id="1.3.8.10" evidence="13"/>
<evidence type="ECO:0000256" key="1">
    <source>
        <dbReference type="ARBA" id="ARBA00001974"/>
    </source>
</evidence>
<dbReference type="InterPro" id="IPR009100">
    <property type="entry name" value="AcylCoA_DH/oxidase_NM_dom_sf"/>
</dbReference>
<evidence type="ECO:0000313" key="19">
    <source>
        <dbReference type="EMBL" id="QTD52398.1"/>
    </source>
</evidence>
<evidence type="ECO:0000256" key="4">
    <source>
        <dbReference type="ARBA" id="ARBA00011881"/>
    </source>
</evidence>
<evidence type="ECO:0000256" key="13">
    <source>
        <dbReference type="ARBA" id="ARBA00066362"/>
    </source>
</evidence>
<dbReference type="FunFam" id="1.10.540.10:FF:000012">
    <property type="entry name" value="Acyl-CoA dehydrogenase short/branched chain"/>
    <property type="match status" value="1"/>
</dbReference>
<keyword evidence="5 15" id="KW-0285">Flavoprotein</keyword>
<sequence>MSVQALTVLSEEEQLLYDSVYEYALEKIKPKVHEMDESEKMESEFIADFFENDYMAIEIPEQYEGLESGFFSAILVIEALSRVDPSCGVLVDVHNTLVNNAVNNWGSDSLKAKYFPQLATKRLGAYCLSEPASGSDAFALKTTAKDMGDHFVLNGSKLWITNGLEASIFIVFANVNPEAGYRGITAFVVEDSFEGFRRGKKESKLGIRASSTMELSFEDMKVPKENVLGEVGKGYKVAIETLNEGRIGIGAQMIGLARGALDAAVAYAKERVQFGQPIATFQAVQHEIARMEAELEAARLLVYNAARLKDMGQSFLREAAIAKLKASEAAELITSRSLELFGGYGYSKEYPAEKFYRDAKIGKIYEGTSFMQLNTIAKLALG</sequence>